<comment type="caution">
    <text evidence="1">The sequence shown here is derived from an EMBL/GenBank/DDBJ whole genome shotgun (WGS) entry which is preliminary data.</text>
</comment>
<evidence type="ECO:0000313" key="2">
    <source>
        <dbReference type="Proteomes" id="UP000016487"/>
    </source>
</evidence>
<organism evidence="1 2">
    <name type="scientific">Pseudoalteromonas citrea</name>
    <dbReference type="NCBI Taxonomy" id="43655"/>
    <lineage>
        <taxon>Bacteria</taxon>
        <taxon>Pseudomonadati</taxon>
        <taxon>Pseudomonadota</taxon>
        <taxon>Gammaproteobacteria</taxon>
        <taxon>Alteromonadales</taxon>
        <taxon>Pseudoalteromonadaceae</taxon>
        <taxon>Pseudoalteromonas</taxon>
    </lineage>
</organism>
<name>A0AAD4FRE4_9GAMM</name>
<protein>
    <submittedName>
        <fullName evidence="1">Uncharacterized protein</fullName>
    </submittedName>
</protein>
<dbReference type="AlphaFoldDB" id="A0AAD4FRE4"/>
<gene>
    <name evidence="1" type="ORF">PCIT_a2712</name>
</gene>
<evidence type="ECO:0000313" key="1">
    <source>
        <dbReference type="EMBL" id="KAF7769808.1"/>
    </source>
</evidence>
<proteinExistence type="predicted"/>
<dbReference type="Proteomes" id="UP000016487">
    <property type="component" value="Unassembled WGS sequence"/>
</dbReference>
<sequence length="39" mass="4404">MTKELVAHIVGTTYLSVLMPVKEIKIFMRIVPPAVTLYT</sequence>
<accession>A0AAD4FRE4</accession>
<reference evidence="1" key="2">
    <citation type="submission" date="2015-03" db="EMBL/GenBank/DDBJ databases">
        <title>Genome sequence of Pseudoalteromonas citrea.</title>
        <authorList>
            <person name="Xie B.-B."/>
            <person name="Rong J.-C."/>
            <person name="Qin Q.-L."/>
            <person name="Zhang Y.-Z."/>
        </authorList>
    </citation>
    <scope>NUCLEOTIDE SEQUENCE</scope>
    <source>
        <strain evidence="1">DSM 8771</strain>
    </source>
</reference>
<dbReference type="EMBL" id="AHBZ03000021">
    <property type="protein sequence ID" value="KAF7769808.1"/>
    <property type="molecule type" value="Genomic_DNA"/>
</dbReference>
<reference evidence="1" key="1">
    <citation type="journal article" date="2012" name="J. Bacteriol.">
        <title>Genome sequences of type strains of seven species of the marine bacterium Pseudoalteromonas.</title>
        <authorList>
            <person name="Xie B.B."/>
            <person name="Shu Y.L."/>
            <person name="Qin Q.L."/>
            <person name="Rong J.C."/>
            <person name="Zhang X.Y."/>
            <person name="Chen X.L."/>
            <person name="Shi M."/>
            <person name="He H.L."/>
            <person name="Zhou B.C."/>
            <person name="Zhang Y.Z."/>
        </authorList>
    </citation>
    <scope>NUCLEOTIDE SEQUENCE</scope>
    <source>
        <strain evidence="1">DSM 8771</strain>
    </source>
</reference>